<evidence type="ECO:0000256" key="1">
    <source>
        <dbReference type="SAM" id="Phobius"/>
    </source>
</evidence>
<keyword evidence="3" id="KW-1185">Reference proteome</keyword>
<name>A0A2T6C643_9FLAO</name>
<feature type="transmembrane region" description="Helical" evidence="1">
    <location>
        <begin position="63"/>
        <end position="81"/>
    </location>
</feature>
<gene>
    <name evidence="2" type="ORF">C8N46_101368</name>
</gene>
<dbReference type="AlphaFoldDB" id="A0A2T6C643"/>
<reference evidence="2 3" key="1">
    <citation type="submission" date="2018-04" db="EMBL/GenBank/DDBJ databases">
        <title>Genomic Encyclopedia of Archaeal and Bacterial Type Strains, Phase II (KMG-II): from individual species to whole genera.</title>
        <authorList>
            <person name="Goeker M."/>
        </authorList>
    </citation>
    <scope>NUCLEOTIDE SEQUENCE [LARGE SCALE GENOMIC DNA]</scope>
    <source>
        <strain evidence="2 3">DSM 25731</strain>
    </source>
</reference>
<feature type="transmembrane region" description="Helical" evidence="1">
    <location>
        <begin position="183"/>
        <end position="206"/>
    </location>
</feature>
<feature type="transmembrane region" description="Helical" evidence="1">
    <location>
        <begin position="150"/>
        <end position="171"/>
    </location>
</feature>
<dbReference type="PANTHER" id="PTHR41282">
    <property type="entry name" value="CONSERVED TRANSMEMBRANE PROTEIN-RELATED"/>
    <property type="match status" value="1"/>
</dbReference>
<feature type="transmembrane region" description="Helical" evidence="1">
    <location>
        <begin position="218"/>
        <end position="235"/>
    </location>
</feature>
<dbReference type="InterPro" id="IPR010539">
    <property type="entry name" value="BaxI_1-like"/>
</dbReference>
<keyword evidence="1" id="KW-0472">Membrane</keyword>
<protein>
    <submittedName>
        <fullName evidence="2">Putative YccA/Bax inhibitor family protein</fullName>
    </submittedName>
</protein>
<dbReference type="Proteomes" id="UP000244090">
    <property type="component" value="Unassembled WGS sequence"/>
</dbReference>
<accession>A0A2T6C643</accession>
<dbReference type="PANTHER" id="PTHR41282:SF1">
    <property type="entry name" value="CONSERVED TRANSMEMBRANE PROTEIN-RELATED"/>
    <property type="match status" value="1"/>
</dbReference>
<feature type="transmembrane region" description="Helical" evidence="1">
    <location>
        <begin position="93"/>
        <end position="111"/>
    </location>
</feature>
<comment type="caution">
    <text evidence="2">The sequence shown here is derived from an EMBL/GenBank/DDBJ whole genome shotgun (WGS) entry which is preliminary data.</text>
</comment>
<sequence length="247" mass="28123">MSLFGLKTSNPAFTNYFWENPRSKSASGKMTLQGVIAKSVFCLLLVTLAAAFVWKLYFDGVSITWYTSGGIIVALLCSILISVKREWTMPLTLIYAIAKGLFIGGFSAIIHGKFPYLPFQAVIITLATFLVMLFLYLAKIIKVTKKFKSVIIAATTVIFVIYITAFILRFFDIYISFLWSSSWYAITFNVIVAIFASLSLLLDFDFINKYVGKAKKHYEWFATWGLLVTIIWLYVEILRLLRKLAVR</sequence>
<proteinExistence type="predicted"/>
<evidence type="ECO:0000313" key="2">
    <source>
        <dbReference type="EMBL" id="PTX63763.1"/>
    </source>
</evidence>
<feature type="transmembrane region" description="Helical" evidence="1">
    <location>
        <begin position="117"/>
        <end position="138"/>
    </location>
</feature>
<dbReference type="EMBL" id="QBKT01000001">
    <property type="protein sequence ID" value="PTX63763.1"/>
    <property type="molecule type" value="Genomic_DNA"/>
</dbReference>
<evidence type="ECO:0000313" key="3">
    <source>
        <dbReference type="Proteomes" id="UP000244090"/>
    </source>
</evidence>
<keyword evidence="1" id="KW-0812">Transmembrane</keyword>
<feature type="transmembrane region" description="Helical" evidence="1">
    <location>
        <begin position="35"/>
        <end position="57"/>
    </location>
</feature>
<dbReference type="RefSeq" id="WP_108113138.1">
    <property type="nucleotide sequence ID" value="NZ_QBKT01000001.1"/>
</dbReference>
<dbReference type="Pfam" id="PF12811">
    <property type="entry name" value="BaxI_1"/>
    <property type="match status" value="1"/>
</dbReference>
<dbReference type="OrthoDB" id="116480at2"/>
<organism evidence="2 3">
    <name type="scientific">Kordia periserrulae</name>
    <dbReference type="NCBI Taxonomy" id="701523"/>
    <lineage>
        <taxon>Bacteria</taxon>
        <taxon>Pseudomonadati</taxon>
        <taxon>Bacteroidota</taxon>
        <taxon>Flavobacteriia</taxon>
        <taxon>Flavobacteriales</taxon>
        <taxon>Flavobacteriaceae</taxon>
        <taxon>Kordia</taxon>
    </lineage>
</organism>
<keyword evidence="1" id="KW-1133">Transmembrane helix</keyword>